<gene>
    <name evidence="9" type="ORF">ISP18_15775</name>
</gene>
<feature type="transmembrane region" description="Helical" evidence="6">
    <location>
        <begin position="183"/>
        <end position="202"/>
    </location>
</feature>
<feature type="domain" description="Histidine kinase" evidence="8">
    <location>
        <begin position="523"/>
        <end position="612"/>
    </location>
</feature>
<evidence type="ECO:0000256" key="3">
    <source>
        <dbReference type="ARBA" id="ARBA00022679"/>
    </source>
</evidence>
<dbReference type="CDD" id="cd16917">
    <property type="entry name" value="HATPase_UhpB-NarQ-NarX-like"/>
    <property type="match status" value="1"/>
</dbReference>
<feature type="transmembrane region" description="Helical" evidence="6">
    <location>
        <begin position="209"/>
        <end position="230"/>
    </location>
</feature>
<dbReference type="Pfam" id="PF02518">
    <property type="entry name" value="HATPase_c"/>
    <property type="match status" value="1"/>
</dbReference>
<keyword evidence="10" id="KW-1185">Reference proteome</keyword>
<name>A0ABW8IMX5_9GAMM</name>
<dbReference type="InterPro" id="IPR003594">
    <property type="entry name" value="HATPase_dom"/>
</dbReference>
<feature type="transmembrane region" description="Helical" evidence="6">
    <location>
        <begin position="357"/>
        <end position="378"/>
    </location>
</feature>
<dbReference type="Pfam" id="PF07695">
    <property type="entry name" value="7TMR-DISM_7TM"/>
    <property type="match status" value="1"/>
</dbReference>
<evidence type="ECO:0000256" key="1">
    <source>
        <dbReference type="ARBA" id="ARBA00000085"/>
    </source>
</evidence>
<dbReference type="EC" id="2.7.13.3" evidence="2"/>
<evidence type="ECO:0000256" key="6">
    <source>
        <dbReference type="SAM" id="Phobius"/>
    </source>
</evidence>
<feature type="signal peptide" evidence="7">
    <location>
        <begin position="1"/>
        <end position="20"/>
    </location>
</feature>
<accession>A0ABW8IMX5</accession>
<dbReference type="Gene3D" id="2.60.120.260">
    <property type="entry name" value="Galactose-binding domain-like"/>
    <property type="match status" value="1"/>
</dbReference>
<feature type="transmembrane region" description="Helical" evidence="6">
    <location>
        <begin position="242"/>
        <end position="262"/>
    </location>
</feature>
<evidence type="ECO:0000256" key="2">
    <source>
        <dbReference type="ARBA" id="ARBA00012438"/>
    </source>
</evidence>
<evidence type="ECO:0000256" key="4">
    <source>
        <dbReference type="ARBA" id="ARBA00022777"/>
    </source>
</evidence>
<evidence type="ECO:0000259" key="8">
    <source>
        <dbReference type="PROSITE" id="PS50109"/>
    </source>
</evidence>
<keyword evidence="3" id="KW-0808">Transferase</keyword>
<dbReference type="InterPro" id="IPR005467">
    <property type="entry name" value="His_kinase_dom"/>
</dbReference>
<dbReference type="SMART" id="SM00387">
    <property type="entry name" value="HATPase_c"/>
    <property type="match status" value="1"/>
</dbReference>
<dbReference type="InterPro" id="IPR050482">
    <property type="entry name" value="Sensor_HK_TwoCompSys"/>
</dbReference>
<dbReference type="PANTHER" id="PTHR24421:SF10">
    <property type="entry name" value="NITRATE_NITRITE SENSOR PROTEIN NARQ"/>
    <property type="match status" value="1"/>
</dbReference>
<protein>
    <recommendedName>
        <fullName evidence="2">histidine kinase</fullName>
        <ecNumber evidence="2">2.7.13.3</ecNumber>
    </recommendedName>
</protein>
<comment type="caution">
    <text evidence="9">The sequence shown here is derived from an EMBL/GenBank/DDBJ whole genome shotgun (WGS) entry which is preliminary data.</text>
</comment>
<feature type="transmembrane region" description="Helical" evidence="6">
    <location>
        <begin position="326"/>
        <end position="351"/>
    </location>
</feature>
<feature type="transmembrane region" description="Helical" evidence="6">
    <location>
        <begin position="274"/>
        <end position="292"/>
    </location>
</feature>
<organism evidence="9 10">
    <name type="scientific">Dyella humi</name>
    <dbReference type="NCBI Taxonomy" id="1770547"/>
    <lineage>
        <taxon>Bacteria</taxon>
        <taxon>Pseudomonadati</taxon>
        <taxon>Pseudomonadota</taxon>
        <taxon>Gammaproteobacteria</taxon>
        <taxon>Lysobacterales</taxon>
        <taxon>Rhodanobacteraceae</taxon>
        <taxon>Dyella</taxon>
    </lineage>
</organism>
<evidence type="ECO:0000256" key="5">
    <source>
        <dbReference type="ARBA" id="ARBA00023012"/>
    </source>
</evidence>
<comment type="catalytic activity">
    <reaction evidence="1">
        <text>ATP + protein L-histidine = ADP + protein N-phospho-L-histidine.</text>
        <dbReference type="EC" id="2.7.13.3"/>
    </reaction>
</comment>
<keyword evidence="6" id="KW-0472">Membrane</keyword>
<dbReference type="PROSITE" id="PS50109">
    <property type="entry name" value="HIS_KIN"/>
    <property type="match status" value="1"/>
</dbReference>
<dbReference type="SUPFAM" id="SSF49785">
    <property type="entry name" value="Galactose-binding domain-like"/>
    <property type="match status" value="1"/>
</dbReference>
<dbReference type="PANTHER" id="PTHR24421">
    <property type="entry name" value="NITRATE/NITRITE SENSOR PROTEIN NARX-RELATED"/>
    <property type="match status" value="1"/>
</dbReference>
<dbReference type="EMBL" id="JADIKI010000023">
    <property type="protein sequence ID" value="MFK2856064.1"/>
    <property type="molecule type" value="Genomic_DNA"/>
</dbReference>
<feature type="transmembrane region" description="Helical" evidence="6">
    <location>
        <begin position="298"/>
        <end position="319"/>
    </location>
</feature>
<keyword evidence="6" id="KW-0812">Transmembrane</keyword>
<dbReference type="RefSeq" id="WP_380014080.1">
    <property type="nucleotide sequence ID" value="NZ_JADIKI010000023.1"/>
</dbReference>
<dbReference type="InterPro" id="IPR008979">
    <property type="entry name" value="Galactose-bd-like_sf"/>
</dbReference>
<dbReference type="Gene3D" id="3.30.565.10">
    <property type="entry name" value="Histidine kinase-like ATPase, C-terminal domain"/>
    <property type="match status" value="1"/>
</dbReference>
<evidence type="ECO:0000313" key="9">
    <source>
        <dbReference type="EMBL" id="MFK2856064.1"/>
    </source>
</evidence>
<feature type="chain" id="PRO_5047307059" description="histidine kinase" evidence="7">
    <location>
        <begin position="21"/>
        <end position="614"/>
    </location>
</feature>
<proteinExistence type="predicted"/>
<reference evidence="9 10" key="1">
    <citation type="submission" date="2020-10" db="EMBL/GenBank/DDBJ databases">
        <title>Phylogeny of dyella-like bacteria.</title>
        <authorList>
            <person name="Fu J."/>
        </authorList>
    </citation>
    <scope>NUCLEOTIDE SEQUENCE [LARGE SCALE GENOMIC DNA]</scope>
    <source>
        <strain evidence="9 10">DHG40</strain>
    </source>
</reference>
<dbReference type="InterPro" id="IPR011623">
    <property type="entry name" value="7TMR_DISM_rcpt_extracell_dom1"/>
</dbReference>
<dbReference type="SUPFAM" id="SSF55874">
    <property type="entry name" value="ATPase domain of HSP90 chaperone/DNA topoisomerase II/histidine kinase"/>
    <property type="match status" value="1"/>
</dbReference>
<dbReference type="InterPro" id="IPR036890">
    <property type="entry name" value="HATPase_C_sf"/>
</dbReference>
<evidence type="ECO:0000256" key="7">
    <source>
        <dbReference type="SAM" id="SignalP"/>
    </source>
</evidence>
<keyword evidence="5" id="KW-0902">Two-component regulatory system</keyword>
<keyword evidence="6" id="KW-1133">Transmembrane helix</keyword>
<keyword evidence="7" id="KW-0732">Signal</keyword>
<sequence>MRAVFAVLLACAWFVCPAAAEQTLVSSDATIELQSADAAPADWHSRTPPVDGWTPVKLIDLWDARWPHHDGVVWYRLRWNQASTDKPAGLLVDYVNSAYALYVNGSLIYSDTHLTEPLSRSWIRPQYFLLDRPLLHNGQNELMVRVSGVAAYQPGLGAVTIGDPALVQALQRRGEFRRYDVQWFDQSVSVVFGGLFLILWLLRRKDSYYGWYALSTLFSSLYSINFIVSSPWPFDNTDAWEAINAALWATAAVTFAIFLLRYAGHQWRRFERCMLMLCVALLSFALLCPHWAGRYRNVDVIIGSLTYYAAIVGFMGYTLRHPRTDYYALAGSLLIPIVISVHDLLLLFGVIKSDNYLLVDTSPLTIIGMGFALAYRFAVAMRRAENYNVELQREVDAATHTLTETLKREHGLALNNVRIGERLNLVRDLHDGFGGSLLAAISTLEDPRRQPEPAQVVATLKELRDDLRLIIDTTTHERDSDLADQIAPLRHRWSQRFEAAAIDSRWTVEGVDDLSLGAMRVLELLRFLQEALTNVLKHSRASLVHVCIRRDGENLSVDVRDDGQGFDPGNLTTRGAGMPSLRVRASRLGATLQVTASPGNGARLSFEAPLSLIV</sequence>
<keyword evidence="4" id="KW-0418">Kinase</keyword>
<evidence type="ECO:0000313" key="10">
    <source>
        <dbReference type="Proteomes" id="UP001620409"/>
    </source>
</evidence>
<dbReference type="Proteomes" id="UP001620409">
    <property type="component" value="Unassembled WGS sequence"/>
</dbReference>